<protein>
    <submittedName>
        <fullName evidence="2">GNAT family N-acetyltransferase</fullName>
    </submittedName>
</protein>
<dbReference type="Pfam" id="PF00583">
    <property type="entry name" value="Acetyltransf_1"/>
    <property type="match status" value="1"/>
</dbReference>
<organism evidence="2 3">
    <name type="scientific">Candidatus Gallacutalibacter pullicola</name>
    <dbReference type="NCBI Taxonomy" id="2840830"/>
    <lineage>
        <taxon>Bacteria</taxon>
        <taxon>Bacillati</taxon>
        <taxon>Bacillota</taxon>
        <taxon>Clostridia</taxon>
        <taxon>Eubacteriales</taxon>
        <taxon>Candidatus Gallacutalibacter</taxon>
    </lineage>
</organism>
<evidence type="ECO:0000313" key="3">
    <source>
        <dbReference type="Proteomes" id="UP000886785"/>
    </source>
</evidence>
<dbReference type="AlphaFoldDB" id="A0A9D1DQZ1"/>
<dbReference type="InterPro" id="IPR000182">
    <property type="entry name" value="GNAT_dom"/>
</dbReference>
<evidence type="ECO:0000313" key="2">
    <source>
        <dbReference type="EMBL" id="HIR57438.1"/>
    </source>
</evidence>
<dbReference type="CDD" id="cd04301">
    <property type="entry name" value="NAT_SF"/>
    <property type="match status" value="1"/>
</dbReference>
<dbReference type="SUPFAM" id="SSF55729">
    <property type="entry name" value="Acyl-CoA N-acyltransferases (Nat)"/>
    <property type="match status" value="1"/>
</dbReference>
<dbReference type="GO" id="GO:0016747">
    <property type="term" value="F:acyltransferase activity, transferring groups other than amino-acyl groups"/>
    <property type="evidence" value="ECO:0007669"/>
    <property type="project" value="InterPro"/>
</dbReference>
<sequence length="213" mass="24955">MAEPEQLEIREVRRRDYREIISAIAETWGYYKRHKNPVTARLVARAYWYGALLDHTFSAAAIWDGQCAGVLLGRCDAQLPKHQGSLRKYRRRALLLRILLSLSAEVRASSAGSERIEQADQKMLEDLRRRFDGELVFFVLRREYRRRGIGSALLNSFLEYMRANHCRSFYVFTDESCDFPFYDKRGFTRVGDEAVQLPDHAAPSHFYLYQYTI</sequence>
<reference evidence="2" key="2">
    <citation type="journal article" date="2021" name="PeerJ">
        <title>Extensive microbial diversity within the chicken gut microbiome revealed by metagenomics and culture.</title>
        <authorList>
            <person name="Gilroy R."/>
            <person name="Ravi A."/>
            <person name="Getino M."/>
            <person name="Pursley I."/>
            <person name="Horton D.L."/>
            <person name="Alikhan N.F."/>
            <person name="Baker D."/>
            <person name="Gharbi K."/>
            <person name="Hall N."/>
            <person name="Watson M."/>
            <person name="Adriaenssens E.M."/>
            <person name="Foster-Nyarko E."/>
            <person name="Jarju S."/>
            <person name="Secka A."/>
            <person name="Antonio M."/>
            <person name="Oren A."/>
            <person name="Chaudhuri R.R."/>
            <person name="La Ragione R."/>
            <person name="Hildebrand F."/>
            <person name="Pallen M.J."/>
        </authorList>
    </citation>
    <scope>NUCLEOTIDE SEQUENCE</scope>
    <source>
        <strain evidence="2">ChiSjej1B19-7085</strain>
    </source>
</reference>
<dbReference type="EMBL" id="DVHF01000082">
    <property type="protein sequence ID" value="HIR57438.1"/>
    <property type="molecule type" value="Genomic_DNA"/>
</dbReference>
<dbReference type="PROSITE" id="PS51186">
    <property type="entry name" value="GNAT"/>
    <property type="match status" value="1"/>
</dbReference>
<dbReference type="InterPro" id="IPR016181">
    <property type="entry name" value="Acyl_CoA_acyltransferase"/>
</dbReference>
<reference evidence="2" key="1">
    <citation type="submission" date="2020-10" db="EMBL/GenBank/DDBJ databases">
        <authorList>
            <person name="Gilroy R."/>
        </authorList>
    </citation>
    <scope>NUCLEOTIDE SEQUENCE</scope>
    <source>
        <strain evidence="2">ChiSjej1B19-7085</strain>
    </source>
</reference>
<dbReference type="Gene3D" id="3.40.630.30">
    <property type="match status" value="1"/>
</dbReference>
<comment type="caution">
    <text evidence="2">The sequence shown here is derived from an EMBL/GenBank/DDBJ whole genome shotgun (WGS) entry which is preliminary data.</text>
</comment>
<evidence type="ECO:0000259" key="1">
    <source>
        <dbReference type="PROSITE" id="PS51186"/>
    </source>
</evidence>
<accession>A0A9D1DQZ1</accession>
<name>A0A9D1DQZ1_9FIRM</name>
<feature type="domain" description="N-acetyltransferase" evidence="1">
    <location>
        <begin position="7"/>
        <end position="213"/>
    </location>
</feature>
<gene>
    <name evidence="2" type="ORF">IAA54_07190</name>
</gene>
<dbReference type="Proteomes" id="UP000886785">
    <property type="component" value="Unassembled WGS sequence"/>
</dbReference>
<proteinExistence type="predicted"/>